<name>F4CSU4_PSEUX</name>
<dbReference type="EMBL" id="CP002593">
    <property type="protein sequence ID" value="AEA24547.1"/>
    <property type="molecule type" value="Genomic_DNA"/>
</dbReference>
<feature type="transmembrane region" description="Helical" evidence="7">
    <location>
        <begin position="284"/>
        <end position="306"/>
    </location>
</feature>
<evidence type="ECO:0000256" key="4">
    <source>
        <dbReference type="ARBA" id="ARBA00022989"/>
    </source>
</evidence>
<dbReference type="eggNOG" id="COG1295">
    <property type="taxonomic scope" value="Bacteria"/>
</dbReference>
<gene>
    <name evidence="8" type="ordered locus">Psed_2337</name>
</gene>
<dbReference type="Proteomes" id="UP000007809">
    <property type="component" value="Chromosome"/>
</dbReference>
<feature type="region of interest" description="Disordered" evidence="6">
    <location>
        <begin position="1"/>
        <end position="44"/>
    </location>
</feature>
<evidence type="ECO:0000313" key="9">
    <source>
        <dbReference type="Proteomes" id="UP000007809"/>
    </source>
</evidence>
<dbReference type="PANTHER" id="PTHR30213:SF0">
    <property type="entry name" value="UPF0761 MEMBRANE PROTEIN YIHY"/>
    <property type="match status" value="1"/>
</dbReference>
<keyword evidence="2" id="KW-1003">Cell membrane</keyword>
<feature type="region of interest" description="Disordered" evidence="6">
    <location>
        <begin position="313"/>
        <end position="350"/>
    </location>
</feature>
<reference evidence="8 9" key="1">
    <citation type="journal article" date="2011" name="J. Bacteriol.">
        <title>Genome sequence of the 1,4-dioxane-degrading Pseudonocardia dioxanivorans strain CB1190.</title>
        <authorList>
            <person name="Sales C.M."/>
            <person name="Mahendra S."/>
            <person name="Grostern A."/>
            <person name="Parales R.E."/>
            <person name="Goodwin L.A."/>
            <person name="Woyke T."/>
            <person name="Nolan M."/>
            <person name="Lapidus A."/>
            <person name="Chertkov O."/>
            <person name="Ovchinnikova G."/>
            <person name="Sczyrba A."/>
            <person name="Alvarez-Cohen L."/>
        </authorList>
    </citation>
    <scope>NUCLEOTIDE SEQUENCE [LARGE SCALE GENOMIC DNA]</scope>
    <source>
        <strain evidence="9">ATCC 55486 / DSM 44775 / JCM 13855 / CB1190</strain>
    </source>
</reference>
<dbReference type="PANTHER" id="PTHR30213">
    <property type="entry name" value="INNER MEMBRANE PROTEIN YHJD"/>
    <property type="match status" value="1"/>
</dbReference>
<evidence type="ECO:0000256" key="1">
    <source>
        <dbReference type="ARBA" id="ARBA00004651"/>
    </source>
</evidence>
<comment type="subcellular location">
    <subcellularLocation>
        <location evidence="1">Cell membrane</location>
        <topology evidence="1">Multi-pass membrane protein</topology>
    </subcellularLocation>
</comment>
<dbReference type="Pfam" id="PF03631">
    <property type="entry name" value="Virul_fac_BrkB"/>
    <property type="match status" value="1"/>
</dbReference>
<feature type="transmembrane region" description="Helical" evidence="7">
    <location>
        <begin position="250"/>
        <end position="272"/>
    </location>
</feature>
<accession>F4CSU4</accession>
<evidence type="ECO:0000313" key="8">
    <source>
        <dbReference type="EMBL" id="AEA24547.1"/>
    </source>
</evidence>
<evidence type="ECO:0000256" key="3">
    <source>
        <dbReference type="ARBA" id="ARBA00022692"/>
    </source>
</evidence>
<keyword evidence="5 7" id="KW-0472">Membrane</keyword>
<feature type="transmembrane region" description="Helical" evidence="7">
    <location>
        <begin position="132"/>
        <end position="156"/>
    </location>
</feature>
<evidence type="ECO:0000256" key="7">
    <source>
        <dbReference type="SAM" id="Phobius"/>
    </source>
</evidence>
<keyword evidence="9" id="KW-1185">Reference proteome</keyword>
<dbReference type="HOGENOM" id="CLU_045539_0_0_11"/>
<protein>
    <submittedName>
        <fullName evidence="8">Ribonuclease BN</fullName>
    </submittedName>
</protein>
<keyword evidence="4 7" id="KW-1133">Transmembrane helix</keyword>
<evidence type="ECO:0000256" key="5">
    <source>
        <dbReference type="ARBA" id="ARBA00023136"/>
    </source>
</evidence>
<sequence length="350" mass="36609">MWSVVTTRRDPAGQDRTDRDGRTPDGGDDAQVPGRRARTPAQVPPAGWWQVTRRAWAEAKADNVPILAGGVAFFAFLALFPALIAAITVYGLVADPAQVGDQVDRLAAILPAAARPIVADQLGAVSSAGTGALGVGLVVSLLAALWSASAGTMNLIRATNLAYDEEETRGFLRLRGTALGLTLAAIVFVLLAVALVAAMPAVFEAVGLGGAGLVVAQVVRWVLLVVLVVVALAVVYRVAPDRDAPKFRWVSVGAVVATVLWLVGSIVFSVYVDNFGSYNKTYGALAGAVVLLLWLYLTSYIVLLGAEINAESERQTARDTTRGPAEPMGARGADAADTVAGEPRRARSRA</sequence>
<organism evidence="8 9">
    <name type="scientific">Pseudonocardia dioxanivorans (strain ATCC 55486 / DSM 44775 / JCM 13855 / CB1190)</name>
    <dbReference type="NCBI Taxonomy" id="675635"/>
    <lineage>
        <taxon>Bacteria</taxon>
        <taxon>Bacillati</taxon>
        <taxon>Actinomycetota</taxon>
        <taxon>Actinomycetes</taxon>
        <taxon>Pseudonocardiales</taxon>
        <taxon>Pseudonocardiaceae</taxon>
        <taxon>Pseudonocardia</taxon>
    </lineage>
</organism>
<evidence type="ECO:0000256" key="6">
    <source>
        <dbReference type="SAM" id="MobiDB-lite"/>
    </source>
</evidence>
<feature type="transmembrane region" description="Helical" evidence="7">
    <location>
        <begin position="177"/>
        <end position="198"/>
    </location>
</feature>
<dbReference type="STRING" id="675635.Psed_2337"/>
<dbReference type="OrthoDB" id="9781030at2"/>
<dbReference type="PIRSF" id="PIRSF035875">
    <property type="entry name" value="RNase_BN"/>
    <property type="match status" value="1"/>
</dbReference>
<feature type="transmembrane region" description="Helical" evidence="7">
    <location>
        <begin position="64"/>
        <end position="93"/>
    </location>
</feature>
<proteinExistence type="predicted"/>
<dbReference type="NCBIfam" id="TIGR00765">
    <property type="entry name" value="yihY_not_rbn"/>
    <property type="match status" value="1"/>
</dbReference>
<evidence type="ECO:0000256" key="2">
    <source>
        <dbReference type="ARBA" id="ARBA00022475"/>
    </source>
</evidence>
<dbReference type="InterPro" id="IPR017039">
    <property type="entry name" value="Virul_fac_BrkB"/>
</dbReference>
<feature type="transmembrane region" description="Helical" evidence="7">
    <location>
        <begin position="218"/>
        <end position="238"/>
    </location>
</feature>
<feature type="compositionally biased region" description="Basic and acidic residues" evidence="6">
    <location>
        <begin position="7"/>
        <end position="25"/>
    </location>
</feature>
<dbReference type="GO" id="GO:0005886">
    <property type="term" value="C:plasma membrane"/>
    <property type="evidence" value="ECO:0007669"/>
    <property type="project" value="UniProtKB-SubCell"/>
</dbReference>
<dbReference type="AlphaFoldDB" id="F4CSU4"/>
<dbReference type="KEGG" id="pdx:Psed_2337"/>
<keyword evidence="3 7" id="KW-0812">Transmembrane</keyword>